<feature type="transmembrane region" description="Helical" evidence="1">
    <location>
        <begin position="21"/>
        <end position="42"/>
    </location>
</feature>
<name>A0A853CS35_9ACTN</name>
<proteinExistence type="predicted"/>
<dbReference type="Proteomes" id="UP000541969">
    <property type="component" value="Unassembled WGS sequence"/>
</dbReference>
<keyword evidence="3" id="KW-1185">Reference proteome</keyword>
<organism evidence="2 3">
    <name type="scientific">Petropleomorpha daqingensis</name>
    <dbReference type="NCBI Taxonomy" id="2026353"/>
    <lineage>
        <taxon>Bacteria</taxon>
        <taxon>Bacillati</taxon>
        <taxon>Actinomycetota</taxon>
        <taxon>Actinomycetes</taxon>
        <taxon>Geodermatophilales</taxon>
        <taxon>Geodermatophilaceae</taxon>
        <taxon>Petropleomorpha</taxon>
    </lineage>
</organism>
<feature type="transmembrane region" description="Helical" evidence="1">
    <location>
        <begin position="122"/>
        <end position="142"/>
    </location>
</feature>
<evidence type="ECO:0000313" key="3">
    <source>
        <dbReference type="Proteomes" id="UP000541969"/>
    </source>
</evidence>
<comment type="caution">
    <text evidence="2">The sequence shown here is derived from an EMBL/GenBank/DDBJ whole genome shotgun (WGS) entry which is preliminary data.</text>
</comment>
<gene>
    <name evidence="2" type="ORF">GGQ55_005216</name>
</gene>
<protein>
    <submittedName>
        <fullName evidence="2">Uncharacterized protein</fullName>
    </submittedName>
</protein>
<dbReference type="AlphaFoldDB" id="A0A853CS35"/>
<feature type="transmembrane region" description="Helical" evidence="1">
    <location>
        <begin position="62"/>
        <end position="79"/>
    </location>
</feature>
<evidence type="ECO:0000313" key="2">
    <source>
        <dbReference type="EMBL" id="NYJ08938.1"/>
    </source>
</evidence>
<keyword evidence="1" id="KW-0812">Transmembrane</keyword>
<feature type="transmembrane region" description="Helical" evidence="1">
    <location>
        <begin position="91"/>
        <end position="116"/>
    </location>
</feature>
<dbReference type="EMBL" id="JACBZT010000001">
    <property type="protein sequence ID" value="NYJ08938.1"/>
    <property type="molecule type" value="Genomic_DNA"/>
</dbReference>
<dbReference type="RefSeq" id="WP_179721945.1">
    <property type="nucleotide sequence ID" value="NZ_JACBZT010000001.1"/>
</dbReference>
<feature type="transmembrane region" description="Helical" evidence="1">
    <location>
        <begin position="154"/>
        <end position="175"/>
    </location>
</feature>
<sequence>MSTTTTAPFRGATADSRARAAALLSGATGVAANVLLVLLFALAEPFSGASNAASWLGPADDWLMVPQFAALIPVALALGRRLPATRWARALSAAGAVAMAVIVLAQLALVLGLLAFEVQVGVVVGAIVVLYLWLLGTSLVGHRTGLLPRPATRAGVLLGTSLPVGAALVAAGLLVPGPARWALWAPGFALGAAGWLTLPVFPLLVARSVLRKEHP</sequence>
<keyword evidence="1" id="KW-1133">Transmembrane helix</keyword>
<reference evidence="2 3" key="1">
    <citation type="submission" date="2020-07" db="EMBL/GenBank/DDBJ databases">
        <title>Sequencing the genomes of 1000 actinobacteria strains.</title>
        <authorList>
            <person name="Klenk H.-P."/>
        </authorList>
    </citation>
    <scope>NUCLEOTIDE SEQUENCE [LARGE SCALE GENOMIC DNA]</scope>
    <source>
        <strain evidence="2 3">DSM 104001</strain>
    </source>
</reference>
<evidence type="ECO:0000256" key="1">
    <source>
        <dbReference type="SAM" id="Phobius"/>
    </source>
</evidence>
<keyword evidence="1" id="KW-0472">Membrane</keyword>
<accession>A0A853CS35</accession>
<feature type="transmembrane region" description="Helical" evidence="1">
    <location>
        <begin position="181"/>
        <end position="205"/>
    </location>
</feature>